<gene>
    <name evidence="9" type="ORF">CVT25_005735</name>
</gene>
<comment type="subcellular location">
    <subcellularLocation>
        <location evidence="1">Golgi apparatus membrane</location>
        <topology evidence="1">Peripheral membrane protein</topology>
    </subcellularLocation>
</comment>
<dbReference type="PANTHER" id="PTHR31658:SF0">
    <property type="entry name" value="CONSERVED OLIGOMERIC GOLGI COMPLEX SUBUNIT 1"/>
    <property type="match status" value="1"/>
</dbReference>
<evidence type="ECO:0000313" key="10">
    <source>
        <dbReference type="Proteomes" id="UP000283269"/>
    </source>
</evidence>
<sequence length="873" mass="97681">MSTLTSVSSARSILSSKLNGHGVTEKSQYTPSLSPPVYTATYQHTVTSARLPSDGLNLSPDELFTKQTVSEVRAVQQRLRADAEAKQEELRLMVGERYRDLLQASSSIISIASSSRRVLRAIEESREAIVSQHTLPAPPKTAAIDGIDDTHLLTLQVLSAHMKLLLDAPEHLWRLIERKKYFQAAWLFLLARVVHRALVRNDENDEQSWVSEGVDVLTEFPLVQRQWDVVSQFRSQIIHKSTLSLRESSQSNLDTCATLVTLHLLDSRPLNETLSALFLQRSKSLKTLLSRNTEPDSSASSHGNGHIPPSQTVPVREVTQIMKNAFNTISQTVYTVRTIFEDEPSRPSLIYRVLESIQGESSETDDNRQPLPEELRLSTQSLLTHLTSSANFQLLPANLRTYAPYVDLNSSSISLSQSEFLQKLKEWFTNASAQWHQAAEKWFSGLQSVKDVWTLRNSIKRCIIGSGLNEAEKQSVVSNLDSLCRQRITEIWQRTLSETEVICKKRLRENVFSPESDTTADVSAVDFLFQPTPIPVLSQTVKSFVGAPFQKYQTSLKRQLVGRSLQLDNVISTLEQCARVIQLDFVHLKGGGDEKTASLIQQLTETYQPNATALSTKVSSFINETATQAVESSAPHPVGLAFLSRVTADLAYFSLFIRDIGCDKKSARDFKCTMISINEKVVRTWCEITTNQILQEWRPSLQKRPLQVTAGPSPQVFKAVMSVCDSVRQLGIFHDPTRQSSVAQDVLRSLIISWLKENQPDGEQNAHDIAFLHKISNLHGEAWADISELLYEKLKTSVHDETVRIDIEKTGSEYLARTQTLLSVVIPPPSVPVFDTPFLQLGVSSTGQVQQYAIDIAKPSPRFGLLLVGNVDR</sequence>
<dbReference type="OrthoDB" id="46189at2759"/>
<protein>
    <recommendedName>
        <fullName evidence="3">Conserved oligomeric Golgi complex subunit 1</fullName>
    </recommendedName>
</protein>
<keyword evidence="7" id="KW-0472">Membrane</keyword>
<dbReference type="Proteomes" id="UP000283269">
    <property type="component" value="Unassembled WGS sequence"/>
</dbReference>
<dbReference type="AlphaFoldDB" id="A0A409VLI9"/>
<comment type="similarity">
    <text evidence="2">Belongs to the COG1 family.</text>
</comment>
<evidence type="ECO:0000256" key="1">
    <source>
        <dbReference type="ARBA" id="ARBA00004395"/>
    </source>
</evidence>
<keyword evidence="10" id="KW-1185">Reference proteome</keyword>
<dbReference type="EMBL" id="NHYD01003976">
    <property type="protein sequence ID" value="PPQ67134.1"/>
    <property type="molecule type" value="Genomic_DNA"/>
</dbReference>
<evidence type="ECO:0000256" key="5">
    <source>
        <dbReference type="ARBA" id="ARBA00022927"/>
    </source>
</evidence>
<evidence type="ECO:0000256" key="6">
    <source>
        <dbReference type="ARBA" id="ARBA00023034"/>
    </source>
</evidence>
<evidence type="ECO:0000256" key="8">
    <source>
        <dbReference type="SAM" id="MobiDB-lite"/>
    </source>
</evidence>
<dbReference type="InParanoid" id="A0A409VLI9"/>
<reference evidence="9 10" key="1">
    <citation type="journal article" date="2018" name="Evol. Lett.">
        <title>Horizontal gene cluster transfer increased hallucinogenic mushroom diversity.</title>
        <authorList>
            <person name="Reynolds H.T."/>
            <person name="Vijayakumar V."/>
            <person name="Gluck-Thaler E."/>
            <person name="Korotkin H.B."/>
            <person name="Matheny P.B."/>
            <person name="Slot J.C."/>
        </authorList>
    </citation>
    <scope>NUCLEOTIDE SEQUENCE [LARGE SCALE GENOMIC DNA]</scope>
    <source>
        <strain evidence="9 10">2631</strain>
    </source>
</reference>
<evidence type="ECO:0000256" key="3">
    <source>
        <dbReference type="ARBA" id="ARBA00020978"/>
    </source>
</evidence>
<evidence type="ECO:0000256" key="4">
    <source>
        <dbReference type="ARBA" id="ARBA00022448"/>
    </source>
</evidence>
<evidence type="ECO:0000256" key="2">
    <source>
        <dbReference type="ARBA" id="ARBA00006653"/>
    </source>
</evidence>
<keyword evidence="4" id="KW-0813">Transport</keyword>
<dbReference type="GO" id="GO:0006891">
    <property type="term" value="P:intra-Golgi vesicle-mediated transport"/>
    <property type="evidence" value="ECO:0007669"/>
    <property type="project" value="InterPro"/>
</dbReference>
<evidence type="ECO:0000313" key="9">
    <source>
        <dbReference type="EMBL" id="PPQ67134.1"/>
    </source>
</evidence>
<dbReference type="GO" id="GO:0017119">
    <property type="term" value="C:Golgi transport complex"/>
    <property type="evidence" value="ECO:0007669"/>
    <property type="project" value="InterPro"/>
</dbReference>
<keyword evidence="5" id="KW-0653">Protein transport</keyword>
<comment type="caution">
    <text evidence="9">The sequence shown here is derived from an EMBL/GenBank/DDBJ whole genome shotgun (WGS) entry which is preliminary data.</text>
</comment>
<evidence type="ECO:0000256" key="7">
    <source>
        <dbReference type="ARBA" id="ARBA00023136"/>
    </source>
</evidence>
<dbReference type="Pfam" id="PF08700">
    <property type="entry name" value="VPS51_Exo84_N"/>
    <property type="match status" value="1"/>
</dbReference>
<keyword evidence="6" id="KW-0333">Golgi apparatus</keyword>
<dbReference type="GO" id="GO:0000139">
    <property type="term" value="C:Golgi membrane"/>
    <property type="evidence" value="ECO:0007669"/>
    <property type="project" value="UniProtKB-SubCell"/>
</dbReference>
<organism evidence="9 10">
    <name type="scientific">Psilocybe cyanescens</name>
    <dbReference type="NCBI Taxonomy" id="93625"/>
    <lineage>
        <taxon>Eukaryota</taxon>
        <taxon>Fungi</taxon>
        <taxon>Dikarya</taxon>
        <taxon>Basidiomycota</taxon>
        <taxon>Agaricomycotina</taxon>
        <taxon>Agaricomycetes</taxon>
        <taxon>Agaricomycetidae</taxon>
        <taxon>Agaricales</taxon>
        <taxon>Agaricineae</taxon>
        <taxon>Strophariaceae</taxon>
        <taxon>Psilocybe</taxon>
    </lineage>
</organism>
<accession>A0A409VLI9</accession>
<feature type="region of interest" description="Disordered" evidence="8">
    <location>
        <begin position="290"/>
        <end position="312"/>
    </location>
</feature>
<dbReference type="GO" id="GO:0015031">
    <property type="term" value="P:protein transport"/>
    <property type="evidence" value="ECO:0007669"/>
    <property type="project" value="UniProtKB-KW"/>
</dbReference>
<proteinExistence type="inferred from homology"/>
<name>A0A409VLI9_PSICY</name>
<dbReference type="InterPro" id="IPR033370">
    <property type="entry name" value="COG1"/>
</dbReference>
<dbReference type="PANTHER" id="PTHR31658">
    <property type="entry name" value="CONSERVED OLIGOMERIC GOLGI COMPLEX SUBUNIT 1"/>
    <property type="match status" value="1"/>
</dbReference>
<dbReference type="STRING" id="93625.A0A409VLI9"/>